<evidence type="ECO:0000256" key="4">
    <source>
        <dbReference type="ARBA" id="ARBA00013174"/>
    </source>
</evidence>
<comment type="catalytic activity">
    <reaction evidence="1">
        <text>a CDP-1,2-diacyl-sn-glycerol + L-serine = a 1,2-diacyl-sn-glycero-3-phospho-L-serine + CMP + H(+)</text>
        <dbReference type="Rhea" id="RHEA:16913"/>
        <dbReference type="ChEBI" id="CHEBI:15378"/>
        <dbReference type="ChEBI" id="CHEBI:33384"/>
        <dbReference type="ChEBI" id="CHEBI:57262"/>
        <dbReference type="ChEBI" id="CHEBI:58332"/>
        <dbReference type="ChEBI" id="CHEBI:60377"/>
        <dbReference type="EC" id="2.7.8.8"/>
    </reaction>
</comment>
<dbReference type="GO" id="GO:0008654">
    <property type="term" value="P:phospholipid biosynthetic process"/>
    <property type="evidence" value="ECO:0007669"/>
    <property type="project" value="UniProtKB-KW"/>
</dbReference>
<protein>
    <recommendedName>
        <fullName evidence="5">CDP-diacylglycerol--serine O-phosphatidyltransferase</fullName>
        <ecNumber evidence="4">2.7.8.8</ecNumber>
    </recommendedName>
    <alternativeName>
        <fullName evidence="14">Phosphatidylserine synthase</fullName>
    </alternativeName>
</protein>
<evidence type="ECO:0000256" key="12">
    <source>
        <dbReference type="ARBA" id="ARBA00023209"/>
    </source>
</evidence>
<evidence type="ECO:0000256" key="9">
    <source>
        <dbReference type="ARBA" id="ARBA00022989"/>
    </source>
</evidence>
<dbReference type="InterPro" id="IPR004533">
    <property type="entry name" value="CDP-diaglyc--ser_O-PTrfase"/>
</dbReference>
<name>V6DJI5_9BACT</name>
<evidence type="ECO:0000256" key="15">
    <source>
        <dbReference type="RuleBase" id="RU003750"/>
    </source>
</evidence>
<keyword evidence="7 15" id="KW-0808">Transferase</keyword>
<evidence type="ECO:0000256" key="8">
    <source>
        <dbReference type="ARBA" id="ARBA00022692"/>
    </source>
</evidence>
<keyword evidence="6" id="KW-0444">Lipid biosynthesis</keyword>
<keyword evidence="13" id="KW-1208">Phospholipid metabolism</keyword>
<evidence type="ECO:0000256" key="3">
    <source>
        <dbReference type="ARBA" id="ARBA00010441"/>
    </source>
</evidence>
<reference evidence="17 18" key="1">
    <citation type="journal article" date="2015" name="Biol. Direct">
        <title>Babela massiliensis, a representative of a widespread bacterial phylum with unusual adaptations to parasitism in amoebae.</title>
        <authorList>
            <person name="Pagnier I."/>
            <person name="Yutin N."/>
            <person name="Croce O."/>
            <person name="Makarova K.S."/>
            <person name="Wolf Y.I."/>
            <person name="Benamar S."/>
            <person name="Raoult D."/>
            <person name="Koonin E.V."/>
            <person name="La Scola B."/>
        </authorList>
    </citation>
    <scope>NUCLEOTIDE SEQUENCE [LARGE SCALE GENOMIC DNA]</scope>
    <source>
        <strain evidence="18">BABL1</strain>
    </source>
</reference>
<keyword evidence="11 16" id="KW-0472">Membrane</keyword>
<feature type="transmembrane region" description="Helical" evidence="16">
    <location>
        <begin position="171"/>
        <end position="191"/>
    </location>
</feature>
<keyword evidence="10" id="KW-0443">Lipid metabolism</keyword>
<dbReference type="RefSeq" id="WP_023793034.1">
    <property type="nucleotide sequence ID" value="NC_023003.1"/>
</dbReference>
<evidence type="ECO:0000256" key="7">
    <source>
        <dbReference type="ARBA" id="ARBA00022679"/>
    </source>
</evidence>
<dbReference type="GO" id="GO:0016020">
    <property type="term" value="C:membrane"/>
    <property type="evidence" value="ECO:0007669"/>
    <property type="project" value="InterPro"/>
</dbReference>
<comment type="subcellular location">
    <subcellularLocation>
        <location evidence="2">Endomembrane system</location>
        <topology evidence="2">Multi-pass membrane protein</topology>
    </subcellularLocation>
</comment>
<dbReference type="EMBL" id="HG793133">
    <property type="protein sequence ID" value="CDK31038.1"/>
    <property type="molecule type" value="Genomic_DNA"/>
</dbReference>
<dbReference type="Gene3D" id="1.20.120.1760">
    <property type="match status" value="1"/>
</dbReference>
<dbReference type="STRING" id="673862.BABL1_gene_749"/>
<dbReference type="HOGENOM" id="CLU_049944_3_0_7"/>
<dbReference type="InterPro" id="IPR050324">
    <property type="entry name" value="CDP-alcohol_PTase-I"/>
</dbReference>
<sequence length="245" mass="27911">MLVRLRAIKNIKSNRNRYRRSVPCLFTFLNAIFGFLSILKSFEGNYRLSALFIILAALMDMLDGKIARALNSSSGFGMELDSLSDAISFCLAPTILLYCWLPKNNLMFITLSILSFYLCSGISRLAKFNTKTMPKTKNYEFIGLPTTAAALLIVTFVLSCNNLLLNTMLKKFFILGLVSIISLLMISNLKFSSIKNFKIFKVYTLFIFLLGIILTYYFGYILLFLGFLLYVVYNIKKNILILKKS</sequence>
<organism evidence="17 18">
    <name type="scientific">Candidatus Babela massiliensis</name>
    <dbReference type="NCBI Taxonomy" id="673862"/>
    <lineage>
        <taxon>Bacteria</taxon>
        <taxon>Candidatus Babelota</taxon>
        <taxon>Candidatus Babeliae</taxon>
        <taxon>Candidatus Babeliales</taxon>
        <taxon>Candidatus Babeliaceae</taxon>
        <taxon>Candidatus Babela</taxon>
    </lineage>
</organism>
<comment type="similarity">
    <text evidence="3 15">Belongs to the CDP-alcohol phosphatidyltransferase class-I family.</text>
</comment>
<accession>V6DJI5</accession>
<evidence type="ECO:0000313" key="18">
    <source>
        <dbReference type="Proteomes" id="UP000018769"/>
    </source>
</evidence>
<feature type="transmembrane region" description="Helical" evidence="16">
    <location>
        <begin position="83"/>
        <end position="101"/>
    </location>
</feature>
<dbReference type="AlphaFoldDB" id="V6DJI5"/>
<dbReference type="InterPro" id="IPR048254">
    <property type="entry name" value="CDP_ALCOHOL_P_TRANSF_CS"/>
</dbReference>
<dbReference type="Pfam" id="PF01066">
    <property type="entry name" value="CDP-OH_P_transf"/>
    <property type="match status" value="1"/>
</dbReference>
<proteinExistence type="inferred from homology"/>
<evidence type="ECO:0000256" key="6">
    <source>
        <dbReference type="ARBA" id="ARBA00022516"/>
    </source>
</evidence>
<dbReference type="KEGG" id="dpb:BABL1_gene_749"/>
<evidence type="ECO:0000256" key="14">
    <source>
        <dbReference type="ARBA" id="ARBA00032361"/>
    </source>
</evidence>
<dbReference type="InterPro" id="IPR000462">
    <property type="entry name" value="CDP-OH_P_trans"/>
</dbReference>
<dbReference type="PANTHER" id="PTHR14269">
    <property type="entry name" value="CDP-DIACYLGLYCEROL--GLYCEROL-3-PHOSPHATE 3-PHOSPHATIDYLTRANSFERASE-RELATED"/>
    <property type="match status" value="1"/>
</dbReference>
<gene>
    <name evidence="17" type="ORF">BABL1_gene_749</name>
</gene>
<evidence type="ECO:0000256" key="16">
    <source>
        <dbReference type="SAM" id="Phobius"/>
    </source>
</evidence>
<evidence type="ECO:0000256" key="10">
    <source>
        <dbReference type="ARBA" id="ARBA00023098"/>
    </source>
</evidence>
<dbReference type="GO" id="GO:0003882">
    <property type="term" value="F:CDP-diacylglycerol-serine O-phosphatidyltransferase activity"/>
    <property type="evidence" value="ECO:0007669"/>
    <property type="project" value="UniProtKB-EC"/>
</dbReference>
<dbReference type="PANTHER" id="PTHR14269:SF61">
    <property type="entry name" value="CDP-DIACYLGLYCEROL--SERINE O-PHOSPHATIDYLTRANSFERASE"/>
    <property type="match status" value="1"/>
</dbReference>
<dbReference type="PROSITE" id="PS00379">
    <property type="entry name" value="CDP_ALCOHOL_P_TRANSF"/>
    <property type="match status" value="1"/>
</dbReference>
<evidence type="ECO:0000256" key="1">
    <source>
        <dbReference type="ARBA" id="ARBA00000287"/>
    </source>
</evidence>
<dbReference type="GO" id="GO:0012505">
    <property type="term" value="C:endomembrane system"/>
    <property type="evidence" value="ECO:0007669"/>
    <property type="project" value="UniProtKB-SubCell"/>
</dbReference>
<evidence type="ECO:0000256" key="2">
    <source>
        <dbReference type="ARBA" id="ARBA00004127"/>
    </source>
</evidence>
<feature type="transmembrane region" description="Helical" evidence="16">
    <location>
        <begin position="21"/>
        <end position="39"/>
    </location>
</feature>
<evidence type="ECO:0000256" key="5">
    <source>
        <dbReference type="ARBA" id="ARBA00017171"/>
    </source>
</evidence>
<keyword evidence="12" id="KW-0594">Phospholipid biosynthesis</keyword>
<keyword evidence="8 16" id="KW-0812">Transmembrane</keyword>
<feature type="transmembrane region" description="Helical" evidence="16">
    <location>
        <begin position="138"/>
        <end position="159"/>
    </location>
</feature>
<keyword evidence="9 16" id="KW-1133">Transmembrane helix</keyword>
<feature type="transmembrane region" description="Helical" evidence="16">
    <location>
        <begin position="107"/>
        <end position="126"/>
    </location>
</feature>
<dbReference type="NCBIfam" id="TIGR00473">
    <property type="entry name" value="pssA"/>
    <property type="match status" value="1"/>
</dbReference>
<dbReference type="PATRIC" id="fig|673862.3.peg.929"/>
<dbReference type="InterPro" id="IPR043130">
    <property type="entry name" value="CDP-OH_PTrfase_TM_dom"/>
</dbReference>
<evidence type="ECO:0000313" key="17">
    <source>
        <dbReference type="EMBL" id="CDK31038.1"/>
    </source>
</evidence>
<keyword evidence="18" id="KW-1185">Reference proteome</keyword>
<evidence type="ECO:0000256" key="13">
    <source>
        <dbReference type="ARBA" id="ARBA00023264"/>
    </source>
</evidence>
<dbReference type="EC" id="2.7.8.8" evidence="4"/>
<dbReference type="Proteomes" id="UP000018769">
    <property type="component" value="Chromosome I"/>
</dbReference>
<evidence type="ECO:0000256" key="11">
    <source>
        <dbReference type="ARBA" id="ARBA00023136"/>
    </source>
</evidence>
<feature type="transmembrane region" description="Helical" evidence="16">
    <location>
        <begin position="203"/>
        <end position="233"/>
    </location>
</feature>
<dbReference type="eggNOG" id="COG1183">
    <property type="taxonomic scope" value="Bacteria"/>
</dbReference>